<evidence type="ECO:0000313" key="2">
    <source>
        <dbReference type="Proteomes" id="UP000036923"/>
    </source>
</evidence>
<gene>
    <name evidence="1" type="ORF">Bccel_4243</name>
</gene>
<sequence>MAKKQNALIKLLSYMIYKEKNKLKNSIFLKPTKLESNRIKVKVLKRIPPLHKGKKVKG</sequence>
<evidence type="ECO:0000313" key="1">
    <source>
        <dbReference type="EMBL" id="KNY28969.1"/>
    </source>
</evidence>
<dbReference type="STRING" id="398512.Bccel_4243"/>
<comment type="caution">
    <text evidence="1">The sequence shown here is derived from an EMBL/GenBank/DDBJ whole genome shotgun (WGS) entry which is preliminary data.</text>
</comment>
<name>A0A0L6JTD4_9FIRM</name>
<organism evidence="1 2">
    <name type="scientific">Pseudobacteroides cellulosolvens ATCC 35603 = DSM 2933</name>
    <dbReference type="NCBI Taxonomy" id="398512"/>
    <lineage>
        <taxon>Bacteria</taxon>
        <taxon>Bacillati</taxon>
        <taxon>Bacillota</taxon>
        <taxon>Clostridia</taxon>
        <taxon>Eubacteriales</taxon>
        <taxon>Oscillospiraceae</taxon>
        <taxon>Pseudobacteroides</taxon>
    </lineage>
</organism>
<dbReference type="EMBL" id="LGTC01000001">
    <property type="protein sequence ID" value="KNY28969.1"/>
    <property type="molecule type" value="Genomic_DNA"/>
</dbReference>
<dbReference type="Proteomes" id="UP000036923">
    <property type="component" value="Unassembled WGS sequence"/>
</dbReference>
<dbReference type="AlphaFoldDB" id="A0A0L6JTD4"/>
<reference evidence="2" key="1">
    <citation type="submission" date="2015-07" db="EMBL/GenBank/DDBJ databases">
        <title>Near-Complete Genome Sequence of the Cellulolytic Bacterium Bacteroides (Pseudobacteroides) cellulosolvens ATCC 35603.</title>
        <authorList>
            <person name="Dassa B."/>
            <person name="Utturkar S.M."/>
            <person name="Klingeman D.M."/>
            <person name="Hurt R.A."/>
            <person name="Keller M."/>
            <person name="Xu J."/>
            <person name="Reddy Y.H.K."/>
            <person name="Borovok I."/>
            <person name="Grinberg I.R."/>
            <person name="Lamed R."/>
            <person name="Zhivin O."/>
            <person name="Bayer E.A."/>
            <person name="Brown S.D."/>
        </authorList>
    </citation>
    <scope>NUCLEOTIDE SEQUENCE [LARGE SCALE GENOMIC DNA]</scope>
    <source>
        <strain evidence="2">DSM 2933</strain>
    </source>
</reference>
<protein>
    <submittedName>
        <fullName evidence="1">Uncharacterized protein</fullName>
    </submittedName>
</protein>
<proteinExistence type="predicted"/>
<keyword evidence="2" id="KW-1185">Reference proteome</keyword>
<dbReference type="RefSeq" id="WP_154673430.1">
    <property type="nucleotide sequence ID" value="NZ_JQKC01000005.1"/>
</dbReference>
<accession>A0A0L6JTD4</accession>